<dbReference type="GO" id="GO:0016791">
    <property type="term" value="F:phosphatase activity"/>
    <property type="evidence" value="ECO:0007669"/>
    <property type="project" value="TreeGrafter"/>
</dbReference>
<evidence type="ECO:0000256" key="1">
    <source>
        <dbReference type="ARBA" id="ARBA00005375"/>
    </source>
</evidence>
<keyword evidence="5" id="KW-1185">Reference proteome</keyword>
<evidence type="ECO:0000256" key="3">
    <source>
        <dbReference type="SAM" id="SignalP"/>
    </source>
</evidence>
<feature type="signal peptide" evidence="3">
    <location>
        <begin position="1"/>
        <end position="20"/>
    </location>
</feature>
<protein>
    <submittedName>
        <fullName evidence="4">Counting factor 60</fullName>
    </submittedName>
</protein>
<dbReference type="Gene3D" id="3.40.50.1240">
    <property type="entry name" value="Phosphoglycerate mutase-like"/>
    <property type="match status" value="1"/>
</dbReference>
<dbReference type="Proteomes" id="UP000188320">
    <property type="component" value="Unassembled WGS sequence"/>
</dbReference>
<evidence type="ECO:0000313" key="5">
    <source>
        <dbReference type="Proteomes" id="UP000188320"/>
    </source>
</evidence>
<organism evidence="4 5">
    <name type="scientific">Zancudomyces culisetae</name>
    <name type="common">Gut fungus</name>
    <name type="synonym">Smittium culisetae</name>
    <dbReference type="NCBI Taxonomy" id="1213189"/>
    <lineage>
        <taxon>Eukaryota</taxon>
        <taxon>Fungi</taxon>
        <taxon>Fungi incertae sedis</taxon>
        <taxon>Zoopagomycota</taxon>
        <taxon>Kickxellomycotina</taxon>
        <taxon>Harpellomycetes</taxon>
        <taxon>Harpellales</taxon>
        <taxon>Legeriomycetaceae</taxon>
        <taxon>Zancudomyces</taxon>
    </lineage>
</organism>
<dbReference type="CDD" id="cd07061">
    <property type="entry name" value="HP_HAP_like"/>
    <property type="match status" value="1"/>
</dbReference>
<keyword evidence="3" id="KW-0732">Signal</keyword>
<gene>
    <name evidence="4" type="ORF">AX774_g7489</name>
</gene>
<dbReference type="PANTHER" id="PTHR11567">
    <property type="entry name" value="ACID PHOSPHATASE-RELATED"/>
    <property type="match status" value="1"/>
</dbReference>
<keyword evidence="2" id="KW-0378">Hydrolase</keyword>
<dbReference type="PANTHER" id="PTHR11567:SF110">
    <property type="entry name" value="2-PHOSPHOXYLOSE PHOSPHATASE 1"/>
    <property type="match status" value="1"/>
</dbReference>
<dbReference type="InterPro" id="IPR033379">
    <property type="entry name" value="Acid_Pase_AS"/>
</dbReference>
<evidence type="ECO:0000256" key="2">
    <source>
        <dbReference type="ARBA" id="ARBA00022801"/>
    </source>
</evidence>
<sequence>MITKKVSFLCGVLTFVGVKGFKIPLEADYVSKDKLTYKAEIGPSSYEEYNYCQAKYPSISTYKPMEGSTLVFLQGVIRHGDRTPIQSYTNDTAVWNECGGSNDVVQLYPNGLSGNSGPPVKIEIAQPKAGERTRPNIFWKGNCKDGQLTDKGKSQHNILGENVREIYVDMLKYLDKYLSDGTSIRVRTTDVWRTQHSAQSFIQGLYPPYTRGDKVVVPLSHYPRPLENMRVNLEYCPRIRQIFEKIKSSKKFKKYLRRNKKKMKQISSIFGEYKYLDRKMKDSWFTIMDQLNTLRCHNKPLPCSASSGYCATKEDAEFALKNAIFENQIYRHNKEFFNEVVRLTAGTFMHELLDEVNMVIEQDKLLNNQALNKRAHQKLLSSKERLPKFSLYSGHDETISSILAALKVPAPLSDWPPYASSVFFEVWRSNSDNLYYMRVIYNGEVLGLTSKNSKQQHQTISCDLSKCPLVDYISYLNALLPRNVSSECLRV</sequence>
<comment type="caution">
    <text evidence="4">The sequence shown here is derived from an EMBL/GenBank/DDBJ whole genome shotgun (WGS) entry which is preliminary data.</text>
</comment>
<feature type="chain" id="PRO_5010276151" evidence="3">
    <location>
        <begin position="21"/>
        <end position="491"/>
    </location>
</feature>
<accession>A0A1R1PDV9</accession>
<reference evidence="5" key="1">
    <citation type="submission" date="2017-01" db="EMBL/GenBank/DDBJ databases">
        <authorList>
            <person name="Wang Y."/>
            <person name="White M."/>
            <person name="Kvist S."/>
            <person name="Moncalvo J.-M."/>
        </authorList>
    </citation>
    <scope>NUCLEOTIDE SEQUENCE [LARGE SCALE GENOMIC DNA]</scope>
    <source>
        <strain evidence="5">COL-18-3</strain>
    </source>
</reference>
<dbReference type="EMBL" id="LSSK01001665">
    <property type="protein sequence ID" value="OMH79109.1"/>
    <property type="molecule type" value="Genomic_DNA"/>
</dbReference>
<proteinExistence type="inferred from homology"/>
<dbReference type="InterPro" id="IPR050645">
    <property type="entry name" value="Histidine_acid_phosphatase"/>
</dbReference>
<dbReference type="Pfam" id="PF00328">
    <property type="entry name" value="His_Phos_2"/>
    <property type="match status" value="1"/>
</dbReference>
<dbReference type="AlphaFoldDB" id="A0A1R1PDV9"/>
<dbReference type="PROSITE" id="PS00616">
    <property type="entry name" value="HIS_ACID_PHOSPHAT_1"/>
    <property type="match status" value="1"/>
</dbReference>
<dbReference type="InterPro" id="IPR029033">
    <property type="entry name" value="His_PPase_superfam"/>
</dbReference>
<dbReference type="OrthoDB" id="10257284at2759"/>
<name>A0A1R1PDV9_ZANCU</name>
<dbReference type="InterPro" id="IPR000560">
    <property type="entry name" value="His_Pase_clade-2"/>
</dbReference>
<comment type="similarity">
    <text evidence="1">Belongs to the histidine acid phosphatase family.</text>
</comment>
<evidence type="ECO:0000313" key="4">
    <source>
        <dbReference type="EMBL" id="OMH79109.1"/>
    </source>
</evidence>
<dbReference type="SUPFAM" id="SSF53254">
    <property type="entry name" value="Phosphoglycerate mutase-like"/>
    <property type="match status" value="1"/>
</dbReference>